<comment type="catalytic activity">
    <reaction evidence="16">
        <text>N-(15Z-tetracosenoyl)-ethanolamine + H2O = (15Z)-tetracosenoate + ethanolamine</text>
        <dbReference type="Rhea" id="RHEA:63144"/>
        <dbReference type="ChEBI" id="CHEBI:15377"/>
        <dbReference type="ChEBI" id="CHEBI:32392"/>
        <dbReference type="ChEBI" id="CHEBI:57603"/>
        <dbReference type="ChEBI" id="CHEBI:146187"/>
    </reaction>
    <physiologicalReaction direction="left-to-right" evidence="16">
        <dbReference type="Rhea" id="RHEA:63145"/>
    </physiologicalReaction>
</comment>
<evidence type="ECO:0000256" key="28">
    <source>
        <dbReference type="ARBA" id="ARBA00052514"/>
    </source>
</evidence>
<dbReference type="Proteomes" id="UP001046870">
    <property type="component" value="Chromosome 2"/>
</dbReference>
<feature type="active site" description="Charge relay system" evidence="38">
    <location>
        <position position="148"/>
    </location>
</feature>
<evidence type="ECO:0000256" key="26">
    <source>
        <dbReference type="ARBA" id="ARBA00052458"/>
    </source>
</evidence>
<name>A0A9D3QEY5_MEGAT</name>
<evidence type="ECO:0000256" key="13">
    <source>
        <dbReference type="ARBA" id="ARBA00050403"/>
    </source>
</evidence>
<evidence type="ECO:0000256" key="33">
    <source>
        <dbReference type="ARBA" id="ARBA00052906"/>
    </source>
</evidence>
<evidence type="ECO:0000256" key="27">
    <source>
        <dbReference type="ARBA" id="ARBA00052512"/>
    </source>
</evidence>
<dbReference type="InterPro" id="IPR020556">
    <property type="entry name" value="Amidase_CS"/>
</dbReference>
<dbReference type="PANTHER" id="PTHR45847:SF6">
    <property type="entry name" value="FATTY ACID AMIDE HYDROLASE"/>
    <property type="match status" value="1"/>
</dbReference>
<evidence type="ECO:0000256" key="7">
    <source>
        <dbReference type="ARBA" id="ARBA00023098"/>
    </source>
</evidence>
<comment type="catalytic activity">
    <reaction evidence="19">
        <text>N-(9Z-hexadecenoyl) ethanolamine + H2O = (9Z)-hexadecenoate + ethanolamine</text>
        <dbReference type="Rhea" id="RHEA:35563"/>
        <dbReference type="ChEBI" id="CHEBI:15377"/>
        <dbReference type="ChEBI" id="CHEBI:32372"/>
        <dbReference type="ChEBI" id="CHEBI:57603"/>
        <dbReference type="ChEBI" id="CHEBI:71465"/>
    </reaction>
    <physiologicalReaction direction="left-to-right" evidence="19">
        <dbReference type="Rhea" id="RHEA:35564"/>
    </physiologicalReaction>
</comment>
<comment type="catalytic activity">
    <reaction evidence="33">
        <text>(15Z)-tetracosenamide + H2O = (15Z)-tetracosenoate + NH4(+)</text>
        <dbReference type="Rhea" id="RHEA:63028"/>
        <dbReference type="ChEBI" id="CHEBI:15377"/>
        <dbReference type="ChEBI" id="CHEBI:28938"/>
        <dbReference type="ChEBI" id="CHEBI:32392"/>
        <dbReference type="ChEBI" id="CHEBI:146166"/>
    </reaction>
    <physiologicalReaction direction="left-to-right" evidence="33">
        <dbReference type="Rhea" id="RHEA:63029"/>
    </physiologicalReaction>
</comment>
<evidence type="ECO:0000256" key="35">
    <source>
        <dbReference type="ARBA" id="ARBA00077111"/>
    </source>
</evidence>
<dbReference type="AlphaFoldDB" id="A0A9D3QEY5"/>
<comment type="catalytic activity">
    <reaction evidence="14">
        <text>1-O-methyl-(5Z,8Z,11Z,14Z)-eicosatetraenoate + H2O = methanol + (5Z,8Z,11Z,14Z)-eicosatetraenoate + H(+)</text>
        <dbReference type="Rhea" id="RHEA:63052"/>
        <dbReference type="ChEBI" id="CHEBI:15377"/>
        <dbReference type="ChEBI" id="CHEBI:15378"/>
        <dbReference type="ChEBI" id="CHEBI:17790"/>
        <dbReference type="ChEBI" id="CHEBI:32395"/>
        <dbReference type="ChEBI" id="CHEBI:78033"/>
    </reaction>
    <physiologicalReaction direction="left-to-right" evidence="14">
        <dbReference type="Rhea" id="RHEA:63053"/>
    </physiologicalReaction>
</comment>
<dbReference type="PANTHER" id="PTHR45847">
    <property type="entry name" value="FATTY ACID AMIDE HYDROLASE"/>
    <property type="match status" value="1"/>
</dbReference>
<evidence type="ECO:0000256" key="4">
    <source>
        <dbReference type="ARBA" id="ARBA00022553"/>
    </source>
</evidence>
<dbReference type="GO" id="GO:0004040">
    <property type="term" value="F:amidase activity"/>
    <property type="evidence" value="ECO:0007669"/>
    <property type="project" value="TreeGrafter"/>
</dbReference>
<evidence type="ECO:0000256" key="15">
    <source>
        <dbReference type="ARBA" id="ARBA00050766"/>
    </source>
</evidence>
<sequence length="585" mass="64549">MLSREQLPLGMEPSWKALLTATACSVSVSVLLLKWVSSRRVQKKIQRAKLRRDTSFQRAENAVQQFREKYPATDAAAILSLSLSELTKKLEEGSLSPETVLYTYMGKAVEVSKKLNCATEFLLESCDQLAEAQAHREGLLYGVPVSIKDNLAYEGHDSTCGVICRLEQPAEMDSVVVQVLKKQGAIPFVKTNVPQALLSYDCSNPIFGQTVNPHNPQKTSGGSSGGEGALIAGGGSILGLGTDIGGSIRIPSSFCGICGFKPTVNRLSMHGSSSSCQGQKSVLPSLGPMARDVNSLALCMKALLCEEMFALDPRVPPIPFNEQVYLSSKPLRIGYYENDGYQMPSPSMGRALRETRELLEKAGHTLVPFTPPRIVHAMHELALRGVLADGATTLLSNLKEGPIDPSFRDQTIPYYLPHMVKKILSFLLQPFYPRMAAAMRATCGVSSVSELWRQHTDVEEYCYEFMAEWRKRDLDVLLSPIIGPAYNFKYCGKLTSALSYSMLYNLLNLPAGVVPVSVVTEDDEEELKHFQGNYGDIWDRFFKKAVAGGQGLPVAVQCVSLPWQDELCLRFMREVEQLVRDRGNM</sequence>
<comment type="catalytic activity">
    <reaction evidence="30">
        <text>N-(5Z,8Z,11Z,14Z)-eicosatetraenoyl-glycine + H2O = (5Z,8Z,11Z,14Z)-eicosatetraenoate + glycine</text>
        <dbReference type="Rhea" id="RHEA:64108"/>
        <dbReference type="ChEBI" id="CHEBI:15377"/>
        <dbReference type="ChEBI" id="CHEBI:32395"/>
        <dbReference type="ChEBI" id="CHEBI:57305"/>
        <dbReference type="ChEBI" id="CHEBI:59002"/>
    </reaction>
    <physiologicalReaction direction="left-to-right" evidence="30">
        <dbReference type="Rhea" id="RHEA:64109"/>
    </physiologicalReaction>
</comment>
<evidence type="ECO:0000256" key="5">
    <source>
        <dbReference type="ARBA" id="ARBA00022801"/>
    </source>
</evidence>
<comment type="catalytic activity">
    <reaction evidence="9">
        <text>2-(5Z,8Z,11Z,14Z-eicosatetraenoyl)-glycerol + H2O = glycerol + (5Z,8Z,11Z,14Z)-eicosatetraenoate + H(+)</text>
        <dbReference type="Rhea" id="RHEA:26132"/>
        <dbReference type="ChEBI" id="CHEBI:15377"/>
        <dbReference type="ChEBI" id="CHEBI:15378"/>
        <dbReference type="ChEBI" id="CHEBI:17754"/>
        <dbReference type="ChEBI" id="CHEBI:32395"/>
        <dbReference type="ChEBI" id="CHEBI:52392"/>
    </reaction>
    <physiologicalReaction direction="left-to-right" evidence="9">
        <dbReference type="Rhea" id="RHEA:26133"/>
    </physiologicalReaction>
</comment>
<keyword evidence="7" id="KW-0443">Lipid metabolism</keyword>
<comment type="catalytic activity">
    <reaction evidence="1">
        <text>(9Z)-octadecenamide + H2O = (9Z)-octadecenoate + NH4(+)</text>
        <dbReference type="Rhea" id="RHEA:26506"/>
        <dbReference type="ChEBI" id="CHEBI:15377"/>
        <dbReference type="ChEBI" id="CHEBI:28938"/>
        <dbReference type="ChEBI" id="CHEBI:30823"/>
        <dbReference type="ChEBI" id="CHEBI:116314"/>
        <dbReference type="EC" id="3.5.1.99"/>
    </reaction>
    <physiologicalReaction direction="left-to-right" evidence="1">
        <dbReference type="Rhea" id="RHEA:26507"/>
    </physiologicalReaction>
</comment>
<protein>
    <recommendedName>
        <fullName evidence="34">Fatty-acid amide hydrolase 1</fullName>
        <ecNumber evidence="3">3.5.1.99</ecNumber>
    </recommendedName>
    <alternativeName>
        <fullName evidence="37">Anandamide amidohydrolase 1</fullName>
    </alternativeName>
    <alternativeName>
        <fullName evidence="35">Fatty acid ester hydrolase</fullName>
    </alternativeName>
    <alternativeName>
        <fullName evidence="36">Oleamide hydrolase 1</fullName>
    </alternativeName>
</protein>
<comment type="catalytic activity">
    <reaction evidence="31">
        <text>(11Z,14Z,17Z)-eicosatrienamide + H2O = (11Z,14Z,17Z)-eicosatrienoate + NH4(+)</text>
        <dbReference type="Rhea" id="RHEA:63000"/>
        <dbReference type="ChEBI" id="CHEBI:15377"/>
        <dbReference type="ChEBI" id="CHEBI:28938"/>
        <dbReference type="ChEBI" id="CHEBI:77223"/>
        <dbReference type="ChEBI" id="CHEBI:146164"/>
    </reaction>
    <physiologicalReaction direction="left-to-right" evidence="31">
        <dbReference type="Rhea" id="RHEA:63001"/>
    </physiologicalReaction>
</comment>
<evidence type="ECO:0000256" key="19">
    <source>
        <dbReference type="ARBA" id="ARBA00051346"/>
    </source>
</evidence>
<dbReference type="Gene3D" id="3.90.1300.10">
    <property type="entry name" value="Amidase signature (AS) domain"/>
    <property type="match status" value="1"/>
</dbReference>
<evidence type="ECO:0000256" key="17">
    <source>
        <dbReference type="ARBA" id="ARBA00051200"/>
    </source>
</evidence>
<dbReference type="InterPro" id="IPR052096">
    <property type="entry name" value="Endocannabinoid_amidase"/>
</dbReference>
<comment type="catalytic activity">
    <reaction evidence="23">
        <text>N-(9Z-octadecenoyl)-taurine + H2O = taurine + (9Z)-octadecenoate</text>
        <dbReference type="Rhea" id="RHEA:63148"/>
        <dbReference type="ChEBI" id="CHEBI:15377"/>
        <dbReference type="ChEBI" id="CHEBI:30823"/>
        <dbReference type="ChEBI" id="CHEBI:146191"/>
        <dbReference type="ChEBI" id="CHEBI:507393"/>
    </reaction>
    <physiologicalReaction direction="left-to-right" evidence="23">
        <dbReference type="Rhea" id="RHEA:63149"/>
    </physiologicalReaction>
</comment>
<evidence type="ECO:0000256" key="10">
    <source>
        <dbReference type="ARBA" id="ARBA00048052"/>
    </source>
</evidence>
<evidence type="ECO:0000256" key="9">
    <source>
        <dbReference type="ARBA" id="ARBA00047476"/>
    </source>
</evidence>
<reference evidence="41" key="1">
    <citation type="submission" date="2021-01" db="EMBL/GenBank/DDBJ databases">
        <authorList>
            <person name="Zahm M."/>
            <person name="Roques C."/>
            <person name="Cabau C."/>
            <person name="Klopp C."/>
            <person name="Donnadieu C."/>
            <person name="Jouanno E."/>
            <person name="Lampietro C."/>
            <person name="Louis A."/>
            <person name="Herpin A."/>
            <person name="Echchiki A."/>
            <person name="Berthelot C."/>
            <person name="Parey E."/>
            <person name="Roest-Crollius H."/>
            <person name="Braasch I."/>
            <person name="Postlethwait J."/>
            <person name="Bobe J."/>
            <person name="Montfort J."/>
            <person name="Bouchez O."/>
            <person name="Begum T."/>
            <person name="Mejri S."/>
            <person name="Adams A."/>
            <person name="Chen W.-J."/>
            <person name="Guiguen Y."/>
        </authorList>
    </citation>
    <scope>NUCLEOTIDE SEQUENCE</scope>
    <source>
        <strain evidence="41">YG-15Mar2019-1</strain>
        <tissue evidence="41">Brain</tissue>
    </source>
</reference>
<comment type="catalytic activity">
    <reaction evidence="8">
        <text>(9Z)-octadecenoate + glycine = N-(9Z-octadecenoyl)glycine + H2O</text>
        <dbReference type="Rhea" id="RHEA:51316"/>
        <dbReference type="ChEBI" id="CHEBI:15377"/>
        <dbReference type="ChEBI" id="CHEBI:30823"/>
        <dbReference type="ChEBI" id="CHEBI:57305"/>
        <dbReference type="ChEBI" id="CHEBI:133992"/>
    </reaction>
    <physiologicalReaction direction="right-to-left" evidence="8">
        <dbReference type="Rhea" id="RHEA:51318"/>
    </physiologicalReaction>
</comment>
<feature type="active site" description="Acyl-ester intermediate" evidence="38">
    <location>
        <position position="247"/>
    </location>
</feature>
<feature type="binding site" evidence="39">
    <location>
        <position position="197"/>
    </location>
    <ligand>
        <name>substrate</name>
    </ligand>
</feature>
<evidence type="ECO:0000313" key="42">
    <source>
        <dbReference type="Proteomes" id="UP001046870"/>
    </source>
</evidence>
<evidence type="ECO:0000256" key="23">
    <source>
        <dbReference type="ARBA" id="ARBA00052289"/>
    </source>
</evidence>
<comment type="catalytic activity">
    <reaction evidence="22">
        <text>N-docosanoyl-taurine + H2O = docosanoate + taurine</text>
        <dbReference type="Rhea" id="RHEA:63156"/>
        <dbReference type="ChEBI" id="CHEBI:15377"/>
        <dbReference type="ChEBI" id="CHEBI:23858"/>
        <dbReference type="ChEBI" id="CHEBI:146196"/>
        <dbReference type="ChEBI" id="CHEBI:507393"/>
    </reaction>
    <physiologicalReaction direction="left-to-right" evidence="22">
        <dbReference type="Rhea" id="RHEA:63157"/>
    </physiologicalReaction>
</comment>
<evidence type="ECO:0000256" key="38">
    <source>
        <dbReference type="PIRSR" id="PIRSR001221-1"/>
    </source>
</evidence>
<comment type="catalytic activity">
    <reaction evidence="11">
        <text>N-(5Z,8Z,11Z,14Z-eicosatetraenoyl)-ethanolamine + H2O = ethanolamine + (5Z,8Z,11Z,14Z)-eicosatetraenoate</text>
        <dbReference type="Rhea" id="RHEA:26136"/>
        <dbReference type="ChEBI" id="CHEBI:2700"/>
        <dbReference type="ChEBI" id="CHEBI:15377"/>
        <dbReference type="ChEBI" id="CHEBI:32395"/>
        <dbReference type="ChEBI" id="CHEBI:57603"/>
        <dbReference type="EC" id="3.5.1.99"/>
    </reaction>
    <physiologicalReaction direction="left-to-right" evidence="11">
        <dbReference type="Rhea" id="RHEA:26137"/>
    </physiologicalReaction>
</comment>
<comment type="catalytic activity">
    <reaction evidence="26">
        <text>N-docosanoyl-ethanolamine + H2O = docosanoate + ethanolamine</text>
        <dbReference type="Rhea" id="RHEA:63128"/>
        <dbReference type="ChEBI" id="CHEBI:15377"/>
        <dbReference type="ChEBI" id="CHEBI:23858"/>
        <dbReference type="ChEBI" id="CHEBI:57603"/>
        <dbReference type="ChEBI" id="CHEBI:146186"/>
    </reaction>
    <physiologicalReaction direction="left-to-right" evidence="26">
        <dbReference type="Rhea" id="RHEA:63129"/>
    </physiologicalReaction>
</comment>
<dbReference type="PIRSF" id="PIRSF001221">
    <property type="entry name" value="Amidase_fungi"/>
    <property type="match status" value="1"/>
</dbReference>
<feature type="binding site" evidence="39">
    <location>
        <position position="223"/>
    </location>
    <ligand>
        <name>substrate</name>
    </ligand>
</feature>
<keyword evidence="42" id="KW-1185">Reference proteome</keyword>
<evidence type="ECO:0000256" key="11">
    <source>
        <dbReference type="ARBA" id="ARBA00048606"/>
    </source>
</evidence>
<evidence type="ECO:0000256" key="12">
    <source>
        <dbReference type="ARBA" id="ARBA00050294"/>
    </source>
</evidence>
<comment type="catalytic activity">
    <reaction evidence="32">
        <text>(8Z,11Z,14Z)-eicosatrienamide + H2O = (8Z,11Z,14Z)-eicosatrienoate + NH4(+)</text>
        <dbReference type="Rhea" id="RHEA:62996"/>
        <dbReference type="ChEBI" id="CHEBI:15377"/>
        <dbReference type="ChEBI" id="CHEBI:28938"/>
        <dbReference type="ChEBI" id="CHEBI:71589"/>
        <dbReference type="ChEBI" id="CHEBI:146163"/>
    </reaction>
    <physiologicalReaction direction="left-to-right" evidence="32">
        <dbReference type="Rhea" id="RHEA:62997"/>
    </physiologicalReaction>
</comment>
<evidence type="ECO:0000259" key="40">
    <source>
        <dbReference type="Pfam" id="PF01425"/>
    </source>
</evidence>
<dbReference type="InterPro" id="IPR023631">
    <property type="entry name" value="Amidase_dom"/>
</dbReference>
<evidence type="ECO:0000256" key="20">
    <source>
        <dbReference type="ARBA" id="ARBA00051454"/>
    </source>
</evidence>
<accession>A0A9D3QEY5</accession>
<evidence type="ECO:0000256" key="8">
    <source>
        <dbReference type="ARBA" id="ARBA00047450"/>
    </source>
</evidence>
<comment type="catalytic activity">
    <reaction evidence="15">
        <text>tetradecamide + H2O = tetradecanoate + NH4(+)</text>
        <dbReference type="Rhea" id="RHEA:62992"/>
        <dbReference type="ChEBI" id="CHEBI:15377"/>
        <dbReference type="ChEBI" id="CHEBI:28938"/>
        <dbReference type="ChEBI" id="CHEBI:30807"/>
        <dbReference type="ChEBI" id="CHEBI:137125"/>
    </reaction>
    <physiologicalReaction direction="left-to-right" evidence="15">
        <dbReference type="Rhea" id="RHEA:62993"/>
    </physiologicalReaction>
</comment>
<evidence type="ECO:0000256" key="31">
    <source>
        <dbReference type="ARBA" id="ARBA00052818"/>
    </source>
</evidence>
<dbReference type="InterPro" id="IPR036928">
    <property type="entry name" value="AS_sf"/>
</dbReference>
<comment type="catalytic activity">
    <reaction evidence="12">
        <text>N-(5Z,8Z,11Z,14Z-eicosatetraenoyl)-L-serine + H2O = (5Z,8Z,11Z,14Z)-eicosatetraenoate + L-serine</text>
        <dbReference type="Rhea" id="RHEA:64116"/>
        <dbReference type="ChEBI" id="CHEBI:15377"/>
        <dbReference type="ChEBI" id="CHEBI:32395"/>
        <dbReference type="ChEBI" id="CHEBI:33384"/>
        <dbReference type="ChEBI" id="CHEBI:149697"/>
    </reaction>
    <physiologicalReaction direction="left-to-right" evidence="12">
        <dbReference type="Rhea" id="RHEA:64117"/>
    </physiologicalReaction>
</comment>
<comment type="catalytic activity">
    <reaction evidence="17">
        <text>(5Z,8Z,11Z,14Z)-eicosatetraenamide + H2O = (5Z,8Z,11Z,14Z)-eicosatetraenoate + NH4(+)</text>
        <dbReference type="Rhea" id="RHEA:63016"/>
        <dbReference type="ChEBI" id="CHEBI:15377"/>
        <dbReference type="ChEBI" id="CHEBI:28938"/>
        <dbReference type="ChEBI" id="CHEBI:32395"/>
        <dbReference type="ChEBI" id="CHEBI:137830"/>
    </reaction>
    <physiologicalReaction direction="left-to-right" evidence="17">
        <dbReference type="Rhea" id="RHEA:63017"/>
    </physiologicalReaction>
</comment>
<evidence type="ECO:0000256" key="21">
    <source>
        <dbReference type="ARBA" id="ARBA00051492"/>
    </source>
</evidence>
<comment type="catalytic activity">
    <reaction evidence="13">
        <text>(11Z,14Z)-eicosadienamide + H2O = (11Z,14Z)-eicosadienoate + NH4(+)</text>
        <dbReference type="Rhea" id="RHEA:63004"/>
        <dbReference type="ChEBI" id="CHEBI:15377"/>
        <dbReference type="ChEBI" id="CHEBI:28938"/>
        <dbReference type="ChEBI" id="CHEBI:77220"/>
        <dbReference type="ChEBI" id="CHEBI:146165"/>
    </reaction>
    <physiologicalReaction direction="left-to-right" evidence="13">
        <dbReference type="Rhea" id="RHEA:63005"/>
    </physiologicalReaction>
</comment>
<evidence type="ECO:0000256" key="30">
    <source>
        <dbReference type="ARBA" id="ARBA00052709"/>
    </source>
</evidence>
<keyword evidence="4" id="KW-0597">Phosphoprotein</keyword>
<dbReference type="PROSITE" id="PS00571">
    <property type="entry name" value="AMIDASES"/>
    <property type="match status" value="1"/>
</dbReference>
<evidence type="ECO:0000256" key="29">
    <source>
        <dbReference type="ARBA" id="ARBA00052634"/>
    </source>
</evidence>
<evidence type="ECO:0000256" key="6">
    <source>
        <dbReference type="ARBA" id="ARBA00022963"/>
    </source>
</evidence>
<dbReference type="EC" id="3.5.1.99" evidence="3"/>
<comment type="similarity">
    <text evidence="2">Belongs to the amidase family.</text>
</comment>
<comment type="catalytic activity">
    <reaction evidence="25">
        <text>(9Z,12Z)-octadecadienamide + H2O = (9Z,12Z)-octadecadienoate + NH4(+)</text>
        <dbReference type="Rhea" id="RHEA:63020"/>
        <dbReference type="ChEBI" id="CHEBI:15377"/>
        <dbReference type="ChEBI" id="CHEBI:28938"/>
        <dbReference type="ChEBI" id="CHEBI:30245"/>
        <dbReference type="ChEBI" id="CHEBI:82984"/>
    </reaction>
    <physiologicalReaction direction="left-to-right" evidence="25">
        <dbReference type="Rhea" id="RHEA:63021"/>
    </physiologicalReaction>
</comment>
<evidence type="ECO:0000256" key="3">
    <source>
        <dbReference type="ARBA" id="ARBA00012112"/>
    </source>
</evidence>
<evidence type="ECO:0000256" key="1">
    <source>
        <dbReference type="ARBA" id="ARBA00000208"/>
    </source>
</evidence>
<dbReference type="GO" id="GO:0017064">
    <property type="term" value="F:fatty acid amide hydrolase activity"/>
    <property type="evidence" value="ECO:0007669"/>
    <property type="project" value="UniProtKB-EC"/>
</dbReference>
<dbReference type="Pfam" id="PF01425">
    <property type="entry name" value="Amidase"/>
    <property type="match status" value="1"/>
</dbReference>
<evidence type="ECO:0000256" key="16">
    <source>
        <dbReference type="ARBA" id="ARBA00050992"/>
    </source>
</evidence>
<evidence type="ECO:0000313" key="41">
    <source>
        <dbReference type="EMBL" id="KAG7488162.1"/>
    </source>
</evidence>
<comment type="catalytic activity">
    <reaction evidence="21">
        <text>N-tetracosanoyl-taurine + H2O = tetracosanoate + taurine</text>
        <dbReference type="Rhea" id="RHEA:63140"/>
        <dbReference type="ChEBI" id="CHEBI:15377"/>
        <dbReference type="ChEBI" id="CHEBI:31014"/>
        <dbReference type="ChEBI" id="CHEBI:132049"/>
        <dbReference type="ChEBI" id="CHEBI:507393"/>
    </reaction>
    <physiologicalReaction direction="left-to-right" evidence="21">
        <dbReference type="Rhea" id="RHEA:63141"/>
    </physiologicalReaction>
</comment>
<evidence type="ECO:0000256" key="37">
    <source>
        <dbReference type="ARBA" id="ARBA00077216"/>
    </source>
</evidence>
<comment type="caution">
    <text evidence="41">The sequence shown here is derived from an EMBL/GenBank/DDBJ whole genome shotgun (WGS) entry which is preliminary data.</text>
</comment>
<evidence type="ECO:0000256" key="24">
    <source>
        <dbReference type="ARBA" id="ARBA00052337"/>
    </source>
</evidence>
<feature type="domain" description="Amidase" evidence="40">
    <location>
        <begin position="101"/>
        <end position="569"/>
    </location>
</feature>
<feature type="binding site" evidence="39">
    <location>
        <begin position="244"/>
        <end position="247"/>
    </location>
    <ligand>
        <name>substrate</name>
    </ligand>
</feature>
<evidence type="ECO:0000256" key="34">
    <source>
        <dbReference type="ARBA" id="ARBA00073178"/>
    </source>
</evidence>
<comment type="catalytic activity">
    <reaction evidence="18">
        <text>(11Z)-eicosenamide + H2O = (11Z)-eicosenoate + NH4(+)</text>
        <dbReference type="Rhea" id="RHEA:63120"/>
        <dbReference type="ChEBI" id="CHEBI:15377"/>
        <dbReference type="ChEBI" id="CHEBI:28938"/>
        <dbReference type="ChEBI" id="CHEBI:32426"/>
        <dbReference type="ChEBI" id="CHEBI:146167"/>
    </reaction>
    <physiologicalReaction direction="left-to-right" evidence="18">
        <dbReference type="Rhea" id="RHEA:63121"/>
    </physiologicalReaction>
</comment>
<dbReference type="OrthoDB" id="6428749at2759"/>
<evidence type="ECO:0000256" key="22">
    <source>
        <dbReference type="ARBA" id="ARBA00051914"/>
    </source>
</evidence>
<dbReference type="FunFam" id="3.90.1300.10:FF:000001">
    <property type="entry name" value="Fatty-acid amide hydrolase 1"/>
    <property type="match status" value="1"/>
</dbReference>
<evidence type="ECO:0000256" key="32">
    <source>
        <dbReference type="ARBA" id="ARBA00052857"/>
    </source>
</evidence>
<evidence type="ECO:0000256" key="39">
    <source>
        <dbReference type="PIRSR" id="PIRSR001221-2"/>
    </source>
</evidence>
<comment type="catalytic activity">
    <reaction evidence="20">
        <text>N-octadecanoyl ethanolamine + H2O = octadecanoate + ethanolamine</text>
        <dbReference type="Rhea" id="RHEA:63124"/>
        <dbReference type="ChEBI" id="CHEBI:15377"/>
        <dbReference type="ChEBI" id="CHEBI:25629"/>
        <dbReference type="ChEBI" id="CHEBI:57603"/>
        <dbReference type="ChEBI" id="CHEBI:85299"/>
    </reaction>
    <physiologicalReaction direction="left-to-right" evidence="20">
        <dbReference type="Rhea" id="RHEA:63125"/>
    </physiologicalReaction>
</comment>
<evidence type="ECO:0000256" key="2">
    <source>
        <dbReference type="ARBA" id="ARBA00009199"/>
    </source>
</evidence>
<evidence type="ECO:0000256" key="25">
    <source>
        <dbReference type="ARBA" id="ARBA00052426"/>
    </source>
</evidence>
<comment type="catalytic activity">
    <reaction evidence="10">
        <text>N-(9Z-octadecenoyl) ethanolamine + H2O = ethanolamine + (9Z)-octadecenoate</text>
        <dbReference type="Rhea" id="RHEA:45060"/>
        <dbReference type="ChEBI" id="CHEBI:15377"/>
        <dbReference type="ChEBI" id="CHEBI:30823"/>
        <dbReference type="ChEBI" id="CHEBI:57603"/>
        <dbReference type="ChEBI" id="CHEBI:71466"/>
    </reaction>
    <physiologicalReaction direction="left-to-right" evidence="10">
        <dbReference type="Rhea" id="RHEA:45061"/>
    </physiologicalReaction>
</comment>
<keyword evidence="5" id="KW-0378">Hydrolase</keyword>
<evidence type="ECO:0000256" key="18">
    <source>
        <dbReference type="ARBA" id="ARBA00051311"/>
    </source>
</evidence>
<gene>
    <name evidence="41" type="ORF">MATL_G00032100</name>
</gene>
<evidence type="ECO:0000256" key="36">
    <source>
        <dbReference type="ARBA" id="ARBA00077157"/>
    </source>
</evidence>
<dbReference type="SUPFAM" id="SSF75304">
    <property type="entry name" value="Amidase signature (AS) enzymes"/>
    <property type="match status" value="1"/>
</dbReference>
<comment type="catalytic activity">
    <reaction evidence="28">
        <text>N-(15Z-tetracosenoyl)-taurine + H2O = (15Z)-tetracosenoate + taurine</text>
        <dbReference type="Rhea" id="RHEA:63160"/>
        <dbReference type="ChEBI" id="CHEBI:15377"/>
        <dbReference type="ChEBI" id="CHEBI:32392"/>
        <dbReference type="ChEBI" id="CHEBI:146198"/>
        <dbReference type="ChEBI" id="CHEBI:507393"/>
    </reaction>
    <physiologicalReaction direction="left-to-right" evidence="28">
        <dbReference type="Rhea" id="RHEA:63161"/>
    </physiologicalReaction>
</comment>
<comment type="catalytic activity">
    <reaction evidence="29">
        <text>N-tricosanoyl-taurine + H2O = tricosanoate + taurine</text>
        <dbReference type="Rhea" id="RHEA:63164"/>
        <dbReference type="ChEBI" id="CHEBI:15377"/>
        <dbReference type="ChEBI" id="CHEBI:79007"/>
        <dbReference type="ChEBI" id="CHEBI:146197"/>
        <dbReference type="ChEBI" id="CHEBI:507393"/>
    </reaction>
    <physiologicalReaction direction="left-to-right" evidence="29">
        <dbReference type="Rhea" id="RHEA:63165"/>
    </physiologicalReaction>
</comment>
<proteinExistence type="inferred from homology"/>
<feature type="active site" description="Charge relay system" evidence="38">
    <location>
        <position position="223"/>
    </location>
</feature>
<organism evidence="41 42">
    <name type="scientific">Megalops atlanticus</name>
    <name type="common">Tarpon</name>
    <name type="synonym">Clupea gigantea</name>
    <dbReference type="NCBI Taxonomy" id="7932"/>
    <lineage>
        <taxon>Eukaryota</taxon>
        <taxon>Metazoa</taxon>
        <taxon>Chordata</taxon>
        <taxon>Craniata</taxon>
        <taxon>Vertebrata</taxon>
        <taxon>Euteleostomi</taxon>
        <taxon>Actinopterygii</taxon>
        <taxon>Neopterygii</taxon>
        <taxon>Teleostei</taxon>
        <taxon>Elopiformes</taxon>
        <taxon>Megalopidae</taxon>
        <taxon>Megalops</taxon>
    </lineage>
</organism>
<comment type="catalytic activity">
    <reaction evidence="24">
        <text>(9Z,12Z,15Z)-octadecatrienamide + H2O = (9Z,12Z,15Z)-octadecatrienoate + NH4(+)</text>
        <dbReference type="Rhea" id="RHEA:62976"/>
        <dbReference type="ChEBI" id="CHEBI:15377"/>
        <dbReference type="ChEBI" id="CHEBI:28938"/>
        <dbReference type="ChEBI" id="CHEBI:32387"/>
        <dbReference type="ChEBI" id="CHEBI:142684"/>
    </reaction>
    <physiologicalReaction direction="left-to-right" evidence="24">
        <dbReference type="Rhea" id="RHEA:62977"/>
    </physiologicalReaction>
</comment>
<dbReference type="GO" id="GO:0009062">
    <property type="term" value="P:fatty acid catabolic process"/>
    <property type="evidence" value="ECO:0007669"/>
    <property type="project" value="TreeGrafter"/>
</dbReference>
<evidence type="ECO:0000256" key="14">
    <source>
        <dbReference type="ARBA" id="ARBA00050481"/>
    </source>
</evidence>
<dbReference type="EMBL" id="JAFDVH010000002">
    <property type="protein sequence ID" value="KAG7488162.1"/>
    <property type="molecule type" value="Genomic_DNA"/>
</dbReference>
<comment type="catalytic activity">
    <reaction evidence="27">
        <text>(6Z)-octadecenamide + H2O = (6Z)-octadecenoate + NH4(+)</text>
        <dbReference type="Rhea" id="RHEA:63008"/>
        <dbReference type="ChEBI" id="CHEBI:15377"/>
        <dbReference type="ChEBI" id="CHEBI:28938"/>
        <dbReference type="ChEBI" id="CHEBI:32375"/>
        <dbReference type="ChEBI" id="CHEBI:146168"/>
    </reaction>
    <physiologicalReaction direction="left-to-right" evidence="27">
        <dbReference type="Rhea" id="RHEA:63009"/>
    </physiologicalReaction>
</comment>
<keyword evidence="6" id="KW-0442">Lipid degradation</keyword>